<feature type="compositionally biased region" description="Low complexity" evidence="5">
    <location>
        <begin position="73"/>
        <end position="95"/>
    </location>
</feature>
<proteinExistence type="predicted"/>
<evidence type="ECO:0000313" key="9">
    <source>
        <dbReference type="Proteomes" id="UP001194746"/>
    </source>
</evidence>
<dbReference type="GO" id="GO:0022857">
    <property type="term" value="F:transmembrane transporter activity"/>
    <property type="evidence" value="ECO:0007669"/>
    <property type="project" value="InterPro"/>
</dbReference>
<comment type="subcellular location">
    <subcellularLocation>
        <location evidence="1">Membrane</location>
        <topology evidence="1">Multi-pass membrane protein</topology>
    </subcellularLocation>
</comment>
<reference evidence="8" key="1">
    <citation type="journal article" date="2019" name="Beilstein J. Org. Chem.">
        <title>Nanangenines: drimane sesquiterpenoids as the dominant metabolite cohort of a novel Australian fungus, Aspergillus nanangensis.</title>
        <authorList>
            <person name="Lacey H.J."/>
            <person name="Gilchrist C.L.M."/>
            <person name="Crombie A."/>
            <person name="Kalaitzis J.A."/>
            <person name="Vuong D."/>
            <person name="Rutledge P.J."/>
            <person name="Turner P."/>
            <person name="Pitt J.I."/>
            <person name="Lacey E."/>
            <person name="Chooi Y.H."/>
            <person name="Piggott A.M."/>
        </authorList>
    </citation>
    <scope>NUCLEOTIDE SEQUENCE</scope>
    <source>
        <strain evidence="8">MST-FP2251</strain>
    </source>
</reference>
<keyword evidence="4 6" id="KW-0472">Membrane</keyword>
<evidence type="ECO:0000256" key="3">
    <source>
        <dbReference type="ARBA" id="ARBA00022989"/>
    </source>
</evidence>
<dbReference type="GO" id="GO:0016020">
    <property type="term" value="C:membrane"/>
    <property type="evidence" value="ECO:0007669"/>
    <property type="project" value="UniProtKB-SubCell"/>
</dbReference>
<feature type="transmembrane region" description="Helical" evidence="6">
    <location>
        <begin position="198"/>
        <end position="223"/>
    </location>
</feature>
<keyword evidence="3 6" id="KW-1133">Transmembrane helix</keyword>
<dbReference type="InterPro" id="IPR011701">
    <property type="entry name" value="MFS"/>
</dbReference>
<evidence type="ECO:0000256" key="6">
    <source>
        <dbReference type="SAM" id="Phobius"/>
    </source>
</evidence>
<feature type="transmembrane region" description="Helical" evidence="6">
    <location>
        <begin position="172"/>
        <end position="192"/>
    </location>
</feature>
<sequence length="257" mass="27755">MATFAAMSSSLSDSQDITELRKLPTGRDFSMSQPPLENASKTKSTMHQHPEDPINRIPVVPSHHRERNSSVHSPSQTPCSTEEEPPQQQQHQGIPPELGSLTAEVIFVVVCSAPLLLFSFLLGDITVTHEQFKRTLGMQNSALPWLLGAYTTPLSLSVVISGSLSDLTSPRTLILAAFAWLTLWNVVGAFAIHADCAVLFYLVRAMQGLSIGVLVSASMSILGRVYKPGLRKNQVFSAMAATSPFGFWLGAIQGGAP</sequence>
<gene>
    <name evidence="8" type="ORF">FE257_007350</name>
</gene>
<comment type="caution">
    <text evidence="8">The sequence shown here is derived from an EMBL/GenBank/DDBJ whole genome shotgun (WGS) entry which is preliminary data.</text>
</comment>
<evidence type="ECO:0000256" key="4">
    <source>
        <dbReference type="ARBA" id="ARBA00023136"/>
    </source>
</evidence>
<accession>A0AAD4CNF3</accession>
<feature type="compositionally biased region" description="Polar residues" evidence="5">
    <location>
        <begin position="30"/>
        <end position="47"/>
    </location>
</feature>
<keyword evidence="9" id="KW-1185">Reference proteome</keyword>
<feature type="compositionally biased region" description="Polar residues" evidence="5">
    <location>
        <begin position="1"/>
        <end position="17"/>
    </location>
</feature>
<protein>
    <recommendedName>
        <fullName evidence="7">Major facilitator superfamily (MFS) profile domain-containing protein</fullName>
    </recommendedName>
</protein>
<name>A0AAD4CNF3_ASPNN</name>
<evidence type="ECO:0000256" key="5">
    <source>
        <dbReference type="SAM" id="MobiDB-lite"/>
    </source>
</evidence>
<evidence type="ECO:0000259" key="7">
    <source>
        <dbReference type="PROSITE" id="PS50850"/>
    </source>
</evidence>
<dbReference type="AlphaFoldDB" id="A0AAD4CNF3"/>
<feature type="transmembrane region" description="Helical" evidence="6">
    <location>
        <begin position="101"/>
        <end position="122"/>
    </location>
</feature>
<feature type="transmembrane region" description="Helical" evidence="6">
    <location>
        <begin position="142"/>
        <end position="160"/>
    </location>
</feature>
<evidence type="ECO:0000256" key="1">
    <source>
        <dbReference type="ARBA" id="ARBA00004141"/>
    </source>
</evidence>
<dbReference type="SUPFAM" id="SSF103473">
    <property type="entry name" value="MFS general substrate transporter"/>
    <property type="match status" value="1"/>
</dbReference>
<dbReference type="Gene3D" id="1.20.1250.20">
    <property type="entry name" value="MFS general substrate transporter like domains"/>
    <property type="match status" value="1"/>
</dbReference>
<dbReference type="PANTHER" id="PTHR42718">
    <property type="entry name" value="MAJOR FACILITATOR SUPERFAMILY MULTIDRUG TRANSPORTER MFSC"/>
    <property type="match status" value="1"/>
</dbReference>
<organism evidence="8 9">
    <name type="scientific">Aspergillus nanangensis</name>
    <dbReference type="NCBI Taxonomy" id="2582783"/>
    <lineage>
        <taxon>Eukaryota</taxon>
        <taxon>Fungi</taxon>
        <taxon>Dikarya</taxon>
        <taxon>Ascomycota</taxon>
        <taxon>Pezizomycotina</taxon>
        <taxon>Eurotiomycetes</taxon>
        <taxon>Eurotiomycetidae</taxon>
        <taxon>Eurotiales</taxon>
        <taxon>Aspergillaceae</taxon>
        <taxon>Aspergillus</taxon>
        <taxon>Aspergillus subgen. Circumdati</taxon>
    </lineage>
</organism>
<feature type="transmembrane region" description="Helical" evidence="6">
    <location>
        <begin position="235"/>
        <end position="256"/>
    </location>
</feature>
<keyword evidence="2 6" id="KW-0812">Transmembrane</keyword>
<evidence type="ECO:0000313" key="8">
    <source>
        <dbReference type="EMBL" id="KAF9889448.1"/>
    </source>
</evidence>
<dbReference type="InterPro" id="IPR020846">
    <property type="entry name" value="MFS_dom"/>
</dbReference>
<dbReference type="InterPro" id="IPR036259">
    <property type="entry name" value="MFS_trans_sf"/>
</dbReference>
<reference evidence="8" key="2">
    <citation type="submission" date="2020-02" db="EMBL/GenBank/DDBJ databases">
        <authorList>
            <person name="Gilchrist C.L.M."/>
            <person name="Chooi Y.-H."/>
        </authorList>
    </citation>
    <scope>NUCLEOTIDE SEQUENCE</scope>
    <source>
        <strain evidence="8">MST-FP2251</strain>
    </source>
</reference>
<evidence type="ECO:0000256" key="2">
    <source>
        <dbReference type="ARBA" id="ARBA00022692"/>
    </source>
</evidence>
<feature type="region of interest" description="Disordered" evidence="5">
    <location>
        <begin position="1"/>
        <end position="95"/>
    </location>
</feature>
<dbReference type="PROSITE" id="PS50850">
    <property type="entry name" value="MFS"/>
    <property type="match status" value="1"/>
</dbReference>
<dbReference type="Pfam" id="PF07690">
    <property type="entry name" value="MFS_1"/>
    <property type="match status" value="1"/>
</dbReference>
<dbReference type="PANTHER" id="PTHR42718:SF41">
    <property type="entry name" value="MFS TRANSPORTER OF UNKOWN SPECIFICITY (AFU_ORTHOLOGUE AFUA_5G09940)-RELATED"/>
    <property type="match status" value="1"/>
</dbReference>
<feature type="domain" description="Major facilitator superfamily (MFS) profile" evidence="7">
    <location>
        <begin position="107"/>
        <end position="257"/>
    </location>
</feature>
<dbReference type="Proteomes" id="UP001194746">
    <property type="component" value="Unassembled WGS sequence"/>
</dbReference>
<dbReference type="EMBL" id="VCAU01000036">
    <property type="protein sequence ID" value="KAF9889448.1"/>
    <property type="molecule type" value="Genomic_DNA"/>
</dbReference>